<organism evidence="5 6">
    <name type="scientific">Galleria mellonella</name>
    <name type="common">Greater wax moth</name>
    <dbReference type="NCBI Taxonomy" id="7137"/>
    <lineage>
        <taxon>Eukaryota</taxon>
        <taxon>Metazoa</taxon>
        <taxon>Ecdysozoa</taxon>
        <taxon>Arthropoda</taxon>
        <taxon>Hexapoda</taxon>
        <taxon>Insecta</taxon>
        <taxon>Pterygota</taxon>
        <taxon>Neoptera</taxon>
        <taxon>Endopterygota</taxon>
        <taxon>Lepidoptera</taxon>
        <taxon>Glossata</taxon>
        <taxon>Ditrysia</taxon>
        <taxon>Pyraloidea</taxon>
        <taxon>Pyralidae</taxon>
        <taxon>Galleriinae</taxon>
        <taxon>Galleria</taxon>
    </lineage>
</organism>
<dbReference type="SUPFAM" id="SSF54928">
    <property type="entry name" value="RNA-binding domain, RBD"/>
    <property type="match status" value="2"/>
</dbReference>
<dbReference type="FunFam" id="3.30.70.330:FF:000084">
    <property type="entry name" value="Serine/arginine-rich splicing factor 11 isoform 1"/>
    <property type="match status" value="1"/>
</dbReference>
<protein>
    <submittedName>
        <fullName evidence="6">Probable splicing factor, arginine/serine-rich 7</fullName>
    </submittedName>
</protein>
<gene>
    <name evidence="6" type="primary">LOC113521603</name>
</gene>
<dbReference type="CDD" id="cd12259">
    <property type="entry name" value="RRM_SRSF11_SREK1"/>
    <property type="match status" value="1"/>
</dbReference>
<dbReference type="CTD" id="6729"/>
<feature type="domain" description="RRM" evidence="4">
    <location>
        <begin position="165"/>
        <end position="239"/>
    </location>
</feature>
<evidence type="ECO:0000259" key="4">
    <source>
        <dbReference type="PROSITE" id="PS50102"/>
    </source>
</evidence>
<feature type="compositionally biased region" description="Polar residues" evidence="3">
    <location>
        <begin position="583"/>
        <end position="592"/>
    </location>
</feature>
<dbReference type="OrthoDB" id="7763451at2759"/>
<name>A0A6J1X0Y4_GALME</name>
<dbReference type="GO" id="GO:0003723">
    <property type="term" value="F:RNA binding"/>
    <property type="evidence" value="ECO:0007669"/>
    <property type="project" value="UniProtKB-UniRule"/>
</dbReference>
<feature type="compositionally biased region" description="Basic residues" evidence="3">
    <location>
        <begin position="284"/>
        <end position="359"/>
    </location>
</feature>
<dbReference type="SMART" id="SM00360">
    <property type="entry name" value="RRM"/>
    <property type="match status" value="2"/>
</dbReference>
<evidence type="ECO:0000313" key="6">
    <source>
        <dbReference type="RefSeq" id="XP_026762981.1"/>
    </source>
</evidence>
<feature type="compositionally biased region" description="Basic and acidic residues" evidence="3">
    <location>
        <begin position="540"/>
        <end position="582"/>
    </location>
</feature>
<dbReference type="InterPro" id="IPR000504">
    <property type="entry name" value="RRM_dom"/>
</dbReference>
<dbReference type="AlphaFoldDB" id="A0A6J1X0Y4"/>
<feature type="compositionally biased region" description="Basic residues" evidence="3">
    <location>
        <begin position="438"/>
        <end position="539"/>
    </location>
</feature>
<dbReference type="InterPro" id="IPR012677">
    <property type="entry name" value="Nucleotide-bd_a/b_plait_sf"/>
</dbReference>
<evidence type="ECO:0000256" key="1">
    <source>
        <dbReference type="ARBA" id="ARBA00022884"/>
    </source>
</evidence>
<dbReference type="GO" id="GO:0005654">
    <property type="term" value="C:nucleoplasm"/>
    <property type="evidence" value="ECO:0007669"/>
    <property type="project" value="TreeGrafter"/>
</dbReference>
<dbReference type="PANTHER" id="PTHR32343:SF22">
    <property type="entry name" value="LD29830P"/>
    <property type="match status" value="1"/>
</dbReference>
<proteinExistence type="predicted"/>
<sequence>MVSGNTRVIQVTNIAPQATKDQMQTLFGYLGKIDDIRLYPTIRDVSCPVQSRICYVKYYDSATVNVAQHMTNTVFIDRALIVIPMQSGEIPDEHKALEMSSNGTLVPGLSSVEPRLPAHVINALEGVPPNQVIQTHDPKMVAAGLPPYPPLPAAYDSRKIEEIRRTLLVGELGNLTHQHLIDHFCQAGEVKYLRFCERDADKLKYALVEMSEQESVIKALQLNGSTVDGQTIKVHHATQAISKPQTKSNEAAQREIEEAMCRVKEAQNLISAAIDPVIGLLSKDKRRTRSRSRSRRRSRSRSRRSRSRHRSKRSRSRSRHRSRRSRSRHRHRTRSRSRHRSSRRSRSRSRHRSTRSKRDRSRDKDRDRKDKKDSNDKEKKEKSKSPAKEIEKEEKEEVKTETSETNGHGSEEKSKASTPADDKEKETEKEKERSPSKKRDRSRSREKKRDRSRSRRSRSRSRRKRSRSRRRTRSRDRKRSRSRDRKRSRSRDRKRSRSRDRKRSRSRDRKRSRSRDRKRSRSRDRKRSRSRSRRSKSRSHRDSKTPHDRRTRDKSPNLPTVEEKDTSVVENKAPDIGEEKNSPDNMDISNSP</sequence>
<feature type="region of interest" description="Disordered" evidence="3">
    <location>
        <begin position="281"/>
        <end position="592"/>
    </location>
</feature>
<reference evidence="6" key="1">
    <citation type="submission" date="2025-08" db="UniProtKB">
        <authorList>
            <consortium name="RefSeq"/>
        </authorList>
    </citation>
    <scope>IDENTIFICATION</scope>
    <source>
        <tissue evidence="6">Whole larvae</tissue>
    </source>
</reference>
<accession>A0A6J1X0Y4</accession>
<dbReference type="InParanoid" id="A0A6J1X0Y4"/>
<feature type="compositionally biased region" description="Basic and acidic residues" evidence="3">
    <location>
        <begin position="360"/>
        <end position="402"/>
    </location>
</feature>
<dbReference type="PROSITE" id="PS50102">
    <property type="entry name" value="RRM"/>
    <property type="match status" value="1"/>
</dbReference>
<dbReference type="KEGG" id="gmw:113521603"/>
<evidence type="ECO:0000313" key="5">
    <source>
        <dbReference type="Proteomes" id="UP001652740"/>
    </source>
</evidence>
<keyword evidence="5" id="KW-1185">Reference proteome</keyword>
<evidence type="ECO:0000256" key="2">
    <source>
        <dbReference type="PROSITE-ProRule" id="PRU00176"/>
    </source>
</evidence>
<evidence type="ECO:0000256" key="3">
    <source>
        <dbReference type="SAM" id="MobiDB-lite"/>
    </source>
</evidence>
<keyword evidence="1 2" id="KW-0694">RNA-binding</keyword>
<dbReference type="GeneID" id="113521603"/>
<dbReference type="Gene3D" id="3.30.70.330">
    <property type="match status" value="2"/>
</dbReference>
<feature type="compositionally biased region" description="Basic and acidic residues" evidence="3">
    <location>
        <begin position="409"/>
        <end position="437"/>
    </location>
</feature>
<dbReference type="PANTHER" id="PTHR32343">
    <property type="entry name" value="SERINE/ARGININE-RICH SPLICING FACTOR"/>
    <property type="match status" value="1"/>
</dbReference>
<dbReference type="InterPro" id="IPR035979">
    <property type="entry name" value="RBD_domain_sf"/>
</dbReference>
<dbReference type="Pfam" id="PF00076">
    <property type="entry name" value="RRM_1"/>
    <property type="match status" value="1"/>
</dbReference>
<dbReference type="RefSeq" id="XP_026762981.1">
    <property type="nucleotide sequence ID" value="XM_026907180.3"/>
</dbReference>
<dbReference type="Proteomes" id="UP001652740">
    <property type="component" value="Unplaced"/>
</dbReference>